<keyword evidence="9 13" id="KW-0547">Nucleotide-binding</keyword>
<evidence type="ECO:0000256" key="5">
    <source>
        <dbReference type="ARBA" id="ARBA00022490"/>
    </source>
</evidence>
<proteinExistence type="inferred from homology"/>
<evidence type="ECO:0000256" key="13">
    <source>
        <dbReference type="PIRNR" id="PIRNR004930"/>
    </source>
</evidence>
<dbReference type="GO" id="GO:0006450">
    <property type="term" value="P:regulation of translational fidelity"/>
    <property type="evidence" value="ECO:0007669"/>
    <property type="project" value="TreeGrafter"/>
</dbReference>
<evidence type="ECO:0000256" key="9">
    <source>
        <dbReference type="ARBA" id="ARBA00022741"/>
    </source>
</evidence>
<keyword evidence="6 13" id="KW-0808">Transferase</keyword>
<organism evidence="16 17">
    <name type="scientific">Fenollaria massiliensis</name>
    <dbReference type="NCBI Taxonomy" id="938288"/>
    <lineage>
        <taxon>Bacteria</taxon>
        <taxon>Bacillati</taxon>
        <taxon>Bacillota</taxon>
        <taxon>Clostridia</taxon>
        <taxon>Eubacteriales</taxon>
        <taxon>Fenollaria</taxon>
    </lineage>
</organism>
<evidence type="ECO:0000256" key="6">
    <source>
        <dbReference type="ARBA" id="ARBA00022679"/>
    </source>
</evidence>
<evidence type="ECO:0000256" key="4">
    <source>
        <dbReference type="ARBA" id="ARBA00015492"/>
    </source>
</evidence>
<dbReference type="InterPro" id="IPR017945">
    <property type="entry name" value="DHBP_synth_RibB-like_a/b_dom"/>
</dbReference>
<dbReference type="GO" id="GO:0008033">
    <property type="term" value="P:tRNA processing"/>
    <property type="evidence" value="ECO:0007669"/>
    <property type="project" value="UniProtKB-KW"/>
</dbReference>
<comment type="function">
    <text evidence="13">Required for the formation of a threonylcarbamoyl group on adenosine at position 37 (t(6)A37) in tRNAs that read codons beginning with adenine.</text>
</comment>
<dbReference type="InterPro" id="IPR038385">
    <property type="entry name" value="Sua5/YwlC_C"/>
</dbReference>
<dbReference type="Proteomes" id="UP000831151">
    <property type="component" value="Chromosome"/>
</dbReference>
<evidence type="ECO:0000256" key="7">
    <source>
        <dbReference type="ARBA" id="ARBA00022694"/>
    </source>
</evidence>
<comment type="subcellular location">
    <subcellularLocation>
        <location evidence="1 13">Cytoplasm</location>
    </subcellularLocation>
</comment>
<dbReference type="EC" id="2.7.7.87" evidence="3 13"/>
<dbReference type="FunFam" id="3.90.870.10:FF:000009">
    <property type="entry name" value="Threonylcarbamoyl-AMP synthase, putative"/>
    <property type="match status" value="1"/>
</dbReference>
<comment type="catalytic activity">
    <reaction evidence="12 13">
        <text>L-threonine + hydrogencarbonate + ATP = L-threonylcarbamoyladenylate + diphosphate + H2O</text>
        <dbReference type="Rhea" id="RHEA:36407"/>
        <dbReference type="ChEBI" id="CHEBI:15377"/>
        <dbReference type="ChEBI" id="CHEBI:17544"/>
        <dbReference type="ChEBI" id="CHEBI:30616"/>
        <dbReference type="ChEBI" id="CHEBI:33019"/>
        <dbReference type="ChEBI" id="CHEBI:57926"/>
        <dbReference type="ChEBI" id="CHEBI:73682"/>
        <dbReference type="EC" id="2.7.7.87"/>
    </reaction>
</comment>
<dbReference type="PANTHER" id="PTHR17490:SF16">
    <property type="entry name" value="THREONYLCARBAMOYL-AMP SYNTHASE"/>
    <property type="match status" value="1"/>
</dbReference>
<feature type="binding site" evidence="14">
    <location>
        <position position="190"/>
    </location>
    <ligand>
        <name>ATP</name>
        <dbReference type="ChEBI" id="CHEBI:30616"/>
    </ligand>
</feature>
<feature type="binding site" evidence="14">
    <location>
        <position position="31"/>
    </location>
    <ligand>
        <name>L-threonine</name>
        <dbReference type="ChEBI" id="CHEBI:57926"/>
    </ligand>
</feature>
<dbReference type="PROSITE" id="PS51163">
    <property type="entry name" value="YRDC"/>
    <property type="match status" value="1"/>
</dbReference>
<dbReference type="GO" id="GO:0061710">
    <property type="term" value="F:L-threonylcarbamoyladenylate synthase"/>
    <property type="evidence" value="ECO:0007669"/>
    <property type="project" value="UniProtKB-EC"/>
</dbReference>
<dbReference type="Gene3D" id="3.90.870.10">
    <property type="entry name" value="DHBP synthase"/>
    <property type="match status" value="1"/>
</dbReference>
<evidence type="ECO:0000313" key="17">
    <source>
        <dbReference type="Proteomes" id="UP000831151"/>
    </source>
</evidence>
<sequence length="339" mass="38018">MTELLKITDDNIKLCAEEIKRGGLVAFPTETVYGLGADGLNAEAVKKIYEAKGRQSDNPLILHIASREMIEPLAYYESKYDDLLDAFWPGPMTIILKKKEIVPSVITAGLDSVAIRMPSSDVARKLIEYAGTPIAAPSANISGYPSPTCAEHVYKDLHGKLNYILDGEMSEVGIESTVIDLSRDKVRILRPGKISLEDLQKILPESEYDEAITDDKEVKKPISPGQKYTHYKPNAKVVIIMGEGEELINKMKAEYEVNLDKKPVIFTLKEYEDEFKNFNTMHLGSIKEPISISHNIFNLLRTADDKGFGYIILQGYERKGIFMAIMNRIIKSSGHNIKY</sequence>
<dbReference type="Pfam" id="PF01300">
    <property type="entry name" value="Sua5_yciO_yrdC"/>
    <property type="match status" value="1"/>
</dbReference>
<gene>
    <name evidence="16" type="ORF">M1R53_01910</name>
</gene>
<feature type="binding site" evidence="14">
    <location>
        <position position="63"/>
    </location>
    <ligand>
        <name>ATP</name>
        <dbReference type="ChEBI" id="CHEBI:30616"/>
    </ligand>
</feature>
<dbReference type="GO" id="GO:0005524">
    <property type="term" value="F:ATP binding"/>
    <property type="evidence" value="ECO:0007669"/>
    <property type="project" value="UniProtKB-UniRule"/>
</dbReference>
<dbReference type="NCBIfam" id="TIGR00057">
    <property type="entry name" value="L-threonylcarbamoyladenylate synthase"/>
    <property type="match status" value="1"/>
</dbReference>
<reference evidence="16" key="1">
    <citation type="submission" date="2022-04" db="EMBL/GenBank/DDBJ databases">
        <title>Complete genome sequences of Ezakiella coagulans and Fenollaria massiliensis.</title>
        <authorList>
            <person name="France M.T."/>
            <person name="Clifford J."/>
            <person name="Narina S."/>
            <person name="Rutt L."/>
            <person name="Ravel J."/>
        </authorList>
    </citation>
    <scope>NUCLEOTIDE SEQUENCE</scope>
    <source>
        <strain evidence="16">C0061C2</strain>
    </source>
</reference>
<feature type="binding site" evidence="14">
    <location>
        <position position="231"/>
    </location>
    <ligand>
        <name>ATP</name>
        <dbReference type="ChEBI" id="CHEBI:30616"/>
    </ligand>
</feature>
<evidence type="ECO:0000256" key="12">
    <source>
        <dbReference type="ARBA" id="ARBA00048366"/>
    </source>
</evidence>
<name>A0A9E7DK72_9FIRM</name>
<dbReference type="InterPro" id="IPR005145">
    <property type="entry name" value="Sua5_C"/>
</dbReference>
<accession>A0A9E7DK72</accession>
<feature type="domain" description="YrdC-like" evidence="15">
    <location>
        <begin position="9"/>
        <end position="194"/>
    </location>
</feature>
<evidence type="ECO:0000256" key="8">
    <source>
        <dbReference type="ARBA" id="ARBA00022695"/>
    </source>
</evidence>
<dbReference type="AlphaFoldDB" id="A0A9E7DK72"/>
<dbReference type="SUPFAM" id="SSF55821">
    <property type="entry name" value="YrdC/RibB"/>
    <property type="match status" value="1"/>
</dbReference>
<keyword evidence="17" id="KW-1185">Reference proteome</keyword>
<dbReference type="InterPro" id="IPR010923">
    <property type="entry name" value="T(6)A37_SUA5"/>
</dbReference>
<evidence type="ECO:0000256" key="10">
    <source>
        <dbReference type="ARBA" id="ARBA00022840"/>
    </source>
</evidence>
<dbReference type="InterPro" id="IPR050156">
    <property type="entry name" value="TC-AMP_synthase_SUA5"/>
</dbReference>
<protein>
    <recommendedName>
        <fullName evidence="4 13">Threonylcarbamoyl-AMP synthase</fullName>
        <shortName evidence="13">TC-AMP synthase</shortName>
        <ecNumber evidence="3 13">2.7.7.87</ecNumber>
    </recommendedName>
    <alternativeName>
        <fullName evidence="11 13">L-threonylcarbamoyladenylate synthase</fullName>
    </alternativeName>
</protein>
<dbReference type="Pfam" id="PF03481">
    <property type="entry name" value="Sua5_C"/>
    <property type="match status" value="1"/>
</dbReference>
<keyword evidence="5 13" id="KW-0963">Cytoplasm</keyword>
<dbReference type="EMBL" id="CP096649">
    <property type="protein sequence ID" value="UQK59435.1"/>
    <property type="molecule type" value="Genomic_DNA"/>
</dbReference>
<feature type="binding site" evidence="14">
    <location>
        <position position="176"/>
    </location>
    <ligand>
        <name>L-threonine</name>
        <dbReference type="ChEBI" id="CHEBI:57926"/>
    </ligand>
</feature>
<dbReference type="GO" id="GO:0000049">
    <property type="term" value="F:tRNA binding"/>
    <property type="evidence" value="ECO:0007669"/>
    <property type="project" value="TreeGrafter"/>
</dbReference>
<feature type="binding site" evidence="14">
    <location>
        <position position="146"/>
    </location>
    <ligand>
        <name>ATP</name>
        <dbReference type="ChEBI" id="CHEBI:30616"/>
    </ligand>
</feature>
<evidence type="ECO:0000256" key="1">
    <source>
        <dbReference type="ARBA" id="ARBA00004496"/>
    </source>
</evidence>
<evidence type="ECO:0000256" key="3">
    <source>
        <dbReference type="ARBA" id="ARBA00012584"/>
    </source>
</evidence>
<dbReference type="PIRSF" id="PIRSF004930">
    <property type="entry name" value="Tln_factor_SUA5"/>
    <property type="match status" value="1"/>
</dbReference>
<feature type="binding site" evidence="14">
    <location>
        <position position="54"/>
    </location>
    <ligand>
        <name>ATP</name>
        <dbReference type="ChEBI" id="CHEBI:30616"/>
    </ligand>
</feature>
<keyword evidence="7 13" id="KW-0819">tRNA processing</keyword>
<evidence type="ECO:0000259" key="15">
    <source>
        <dbReference type="PROSITE" id="PS51163"/>
    </source>
</evidence>
<dbReference type="RefSeq" id="WP_085840576.1">
    <property type="nucleotide sequence ID" value="NZ_CP096649.1"/>
</dbReference>
<dbReference type="Gene3D" id="3.40.50.11030">
    <property type="entry name" value="Threonylcarbamoyl-AMP synthase, C-terminal domain"/>
    <property type="match status" value="1"/>
</dbReference>
<evidence type="ECO:0000256" key="14">
    <source>
        <dbReference type="PIRSR" id="PIRSR004930-1"/>
    </source>
</evidence>
<comment type="similarity">
    <text evidence="2 13">Belongs to the SUA5 family.</text>
</comment>
<evidence type="ECO:0000313" key="16">
    <source>
        <dbReference type="EMBL" id="UQK59435.1"/>
    </source>
</evidence>
<feature type="binding site" evidence="14">
    <location>
        <position position="58"/>
    </location>
    <ligand>
        <name>ATP</name>
        <dbReference type="ChEBI" id="CHEBI:30616"/>
    </ligand>
</feature>
<dbReference type="KEGG" id="fms:M1R53_01910"/>
<dbReference type="PANTHER" id="PTHR17490">
    <property type="entry name" value="SUA5"/>
    <property type="match status" value="1"/>
</dbReference>
<feature type="binding site" evidence="14">
    <location>
        <position position="138"/>
    </location>
    <ligand>
        <name>ATP</name>
        <dbReference type="ChEBI" id="CHEBI:30616"/>
    </ligand>
</feature>
<keyword evidence="8 13" id="KW-0548">Nucleotidyltransferase</keyword>
<dbReference type="InterPro" id="IPR006070">
    <property type="entry name" value="Sua5-like_dom"/>
</dbReference>
<dbReference type="GO" id="GO:0003725">
    <property type="term" value="F:double-stranded RNA binding"/>
    <property type="evidence" value="ECO:0007669"/>
    <property type="project" value="UniProtKB-UniRule"/>
</dbReference>
<keyword evidence="10 13" id="KW-0067">ATP-binding</keyword>
<dbReference type="GO" id="GO:0005737">
    <property type="term" value="C:cytoplasm"/>
    <property type="evidence" value="ECO:0007669"/>
    <property type="project" value="UniProtKB-SubCell"/>
</dbReference>
<feature type="binding site" evidence="14">
    <location>
        <position position="136"/>
    </location>
    <ligand>
        <name>L-threonine</name>
        <dbReference type="ChEBI" id="CHEBI:57926"/>
    </ligand>
</feature>
<feature type="binding site" evidence="14">
    <location>
        <position position="116"/>
    </location>
    <ligand>
        <name>L-threonine</name>
        <dbReference type="ChEBI" id="CHEBI:57926"/>
    </ligand>
</feature>
<evidence type="ECO:0000256" key="2">
    <source>
        <dbReference type="ARBA" id="ARBA00007663"/>
    </source>
</evidence>
<evidence type="ECO:0000256" key="11">
    <source>
        <dbReference type="ARBA" id="ARBA00029774"/>
    </source>
</evidence>